<dbReference type="Gene3D" id="3.40.50.300">
    <property type="entry name" value="P-loop containing nucleotide triphosphate hydrolases"/>
    <property type="match status" value="2"/>
</dbReference>
<dbReference type="InterPro" id="IPR027417">
    <property type="entry name" value="P-loop_NTPase"/>
</dbReference>
<dbReference type="HOGENOM" id="CLU_001666_8_4_2"/>
<evidence type="ECO:0000256" key="1">
    <source>
        <dbReference type="SAM" id="Coils"/>
    </source>
</evidence>
<dbReference type="InterPro" id="IPR041679">
    <property type="entry name" value="DNA2/NAM7-like_C"/>
</dbReference>
<accession>F2KNT4</accession>
<organism evidence="3 4">
    <name type="scientific">Archaeoglobus veneficus (strain DSM 11195 / SNP6)</name>
    <dbReference type="NCBI Taxonomy" id="693661"/>
    <lineage>
        <taxon>Archaea</taxon>
        <taxon>Methanobacteriati</taxon>
        <taxon>Methanobacteriota</taxon>
        <taxon>Archaeoglobi</taxon>
        <taxon>Archaeoglobales</taxon>
        <taxon>Archaeoglobaceae</taxon>
        <taxon>Archaeoglobus</taxon>
    </lineage>
</organism>
<protein>
    <submittedName>
        <fullName evidence="3">AAA ATPase</fullName>
    </submittedName>
</protein>
<dbReference type="KEGG" id="ave:Arcve_1407"/>
<dbReference type="InterPro" id="IPR041677">
    <property type="entry name" value="DNA2/NAM7_AAA_11"/>
</dbReference>
<dbReference type="eggNOG" id="arCOG00792">
    <property type="taxonomic scope" value="Archaea"/>
</dbReference>
<dbReference type="OrthoDB" id="45637at2157"/>
<gene>
    <name evidence="3" type="ordered locus">Arcve_1407</name>
</gene>
<dbReference type="GO" id="GO:0004386">
    <property type="term" value="F:helicase activity"/>
    <property type="evidence" value="ECO:0007669"/>
    <property type="project" value="InterPro"/>
</dbReference>
<dbReference type="InterPro" id="IPR003593">
    <property type="entry name" value="AAA+_ATPase"/>
</dbReference>
<feature type="domain" description="AAA+ ATPase" evidence="2">
    <location>
        <begin position="150"/>
        <end position="368"/>
    </location>
</feature>
<dbReference type="PANTHER" id="PTHR10887:SF495">
    <property type="entry name" value="HELICASE SENATAXIN ISOFORM X1-RELATED"/>
    <property type="match status" value="1"/>
</dbReference>
<evidence type="ECO:0000313" key="3">
    <source>
        <dbReference type="EMBL" id="AEA47411.1"/>
    </source>
</evidence>
<dbReference type="STRING" id="693661.Arcve_1407"/>
<dbReference type="Proteomes" id="UP000008136">
    <property type="component" value="Chromosome"/>
</dbReference>
<dbReference type="InterPro" id="IPR047187">
    <property type="entry name" value="SF1_C_Upf1"/>
</dbReference>
<dbReference type="Pfam" id="PF13087">
    <property type="entry name" value="AAA_12"/>
    <property type="match status" value="1"/>
</dbReference>
<dbReference type="Pfam" id="PF13086">
    <property type="entry name" value="AAA_11"/>
    <property type="match status" value="1"/>
</dbReference>
<reference evidence="3 4" key="1">
    <citation type="submission" date="2011-03" db="EMBL/GenBank/DDBJ databases">
        <title>The complete genome of Archaeoglobus veneficus SNP6.</title>
        <authorList>
            <consortium name="US DOE Joint Genome Institute (JGI-PGF)"/>
            <person name="Lucas S."/>
            <person name="Copeland A."/>
            <person name="Lapidus A."/>
            <person name="Bruce D."/>
            <person name="Goodwin L."/>
            <person name="Pitluck S."/>
            <person name="Kyrpides N."/>
            <person name="Mavromatis K."/>
            <person name="Pagani I."/>
            <person name="Ivanova N."/>
            <person name="Mikhailova N."/>
            <person name="Lu M."/>
            <person name="Detter J.C."/>
            <person name="Tapia R."/>
            <person name="Han C."/>
            <person name="Land M."/>
            <person name="Hauser L."/>
            <person name="Markowitz V."/>
            <person name="Cheng J.-F."/>
            <person name="Hugenholtz P."/>
            <person name="Woyke T."/>
            <person name="Wu D."/>
            <person name="Spring S."/>
            <person name="Brambilla E."/>
            <person name="Klenk H.-P."/>
            <person name="Eisen J.A."/>
        </authorList>
    </citation>
    <scope>NUCLEOTIDE SEQUENCE [LARGE SCALE GENOMIC DNA]</scope>
    <source>
        <strain>SNP6</strain>
    </source>
</reference>
<evidence type="ECO:0000259" key="2">
    <source>
        <dbReference type="SMART" id="SM00382"/>
    </source>
</evidence>
<keyword evidence="4" id="KW-1185">Reference proteome</keyword>
<evidence type="ECO:0000313" key="4">
    <source>
        <dbReference type="Proteomes" id="UP000008136"/>
    </source>
</evidence>
<keyword evidence="1" id="KW-0175">Coiled coil</keyword>
<dbReference type="SUPFAM" id="SSF52540">
    <property type="entry name" value="P-loop containing nucleoside triphosphate hydrolases"/>
    <property type="match status" value="1"/>
</dbReference>
<dbReference type="InterPro" id="IPR045055">
    <property type="entry name" value="DNA2/NAM7-like"/>
</dbReference>
<sequence length="544" mass="60777">MHDWQNRLSKLKSILAMERNRVIESIRRRGTFRGEFLACKSNIGVIRTRKVLPLGTLLGVAEGDDISELGYVIASGRYTLLKLISKPDEKELNLVELESLISYDLQIQAIEMAIENSSLPEVTSKSVDGKVEGLDEWQSSAVLTSLELEDNEVLLVVGPPGTGKTTFISKAAKLASSSGSRVLITSHTNRAVDNVIERQEKAVRVGNPSKLSPAVLKFSLERMASKAVEDEENASDAEELAELTARKARKIEREMLRIVNDAVIVGATLIKCALFPMADQDFDIVFIDEASQALISAALLGMERGRKYVLVGDPYQLPPVLSTDASAYSAFNFFHDWARRAIWLRNHYRSNSEIIGFVAKHVYGHRIRPHESCKNVKLEIIPEGKFAEIIDPGRPIVFVSACGREEGKGSKLNEVEARVVVEICRELVSNGVNVEDIGIITPYVRQRKLISEMINRIGLNTVEVNTVDAFQGREKDVIIFSTTAVKDLRFASDFRRFNVALTRARKKFIVIGNEKAFRVSSNRATLLYSLYMHARSRGSYFKLM</sequence>
<name>F2KNT4_ARCVS</name>
<proteinExistence type="predicted"/>
<dbReference type="RefSeq" id="WP_013684072.1">
    <property type="nucleotide sequence ID" value="NC_015320.1"/>
</dbReference>
<dbReference type="EMBL" id="CP002588">
    <property type="protein sequence ID" value="AEA47411.1"/>
    <property type="molecule type" value="Genomic_DNA"/>
</dbReference>
<feature type="coiled-coil region" evidence="1">
    <location>
        <begin position="220"/>
        <end position="254"/>
    </location>
</feature>
<dbReference type="AlphaFoldDB" id="F2KNT4"/>
<dbReference type="PANTHER" id="PTHR10887">
    <property type="entry name" value="DNA2/NAM7 HELICASE FAMILY"/>
    <property type="match status" value="1"/>
</dbReference>
<dbReference type="GeneID" id="10394530"/>
<dbReference type="CDD" id="cd18808">
    <property type="entry name" value="SF1_C_Upf1"/>
    <property type="match status" value="1"/>
</dbReference>
<dbReference type="SMART" id="SM00382">
    <property type="entry name" value="AAA"/>
    <property type="match status" value="1"/>
</dbReference>